<dbReference type="PANTHER" id="PTHR45138:SF9">
    <property type="entry name" value="DIGUANYLATE CYCLASE DGCM-RELATED"/>
    <property type="match status" value="1"/>
</dbReference>
<dbReference type="SMART" id="SM00267">
    <property type="entry name" value="GGDEF"/>
    <property type="match status" value="1"/>
</dbReference>
<dbReference type="NCBIfam" id="TIGR00254">
    <property type="entry name" value="GGDEF"/>
    <property type="match status" value="1"/>
</dbReference>
<evidence type="ECO:0000259" key="4">
    <source>
        <dbReference type="PROSITE" id="PS50887"/>
    </source>
</evidence>
<evidence type="ECO:0000256" key="3">
    <source>
        <dbReference type="ARBA" id="ARBA00034247"/>
    </source>
</evidence>
<organism evidence="5 6">
    <name type="scientific">Methylomagnum ishizawai</name>
    <dbReference type="NCBI Taxonomy" id="1760988"/>
    <lineage>
        <taxon>Bacteria</taxon>
        <taxon>Pseudomonadati</taxon>
        <taxon>Pseudomonadota</taxon>
        <taxon>Gammaproteobacteria</taxon>
        <taxon>Methylococcales</taxon>
        <taxon>Methylococcaceae</taxon>
        <taxon>Methylomagnum</taxon>
    </lineage>
</organism>
<dbReference type="AlphaFoldDB" id="A0A1Y6CXU6"/>
<comment type="catalytic activity">
    <reaction evidence="3">
        <text>2 GTP = 3',3'-c-di-GMP + 2 diphosphate</text>
        <dbReference type="Rhea" id="RHEA:24898"/>
        <dbReference type="ChEBI" id="CHEBI:33019"/>
        <dbReference type="ChEBI" id="CHEBI:37565"/>
        <dbReference type="ChEBI" id="CHEBI:58805"/>
        <dbReference type="EC" id="2.7.7.65"/>
    </reaction>
</comment>
<dbReference type="GO" id="GO:1902201">
    <property type="term" value="P:negative regulation of bacterial-type flagellum-dependent cell motility"/>
    <property type="evidence" value="ECO:0007669"/>
    <property type="project" value="TreeGrafter"/>
</dbReference>
<dbReference type="OrthoDB" id="9803824at2"/>
<dbReference type="EMBL" id="FXAM01000001">
    <property type="protein sequence ID" value="SMF95181.1"/>
    <property type="molecule type" value="Genomic_DNA"/>
</dbReference>
<dbReference type="GO" id="GO:0005886">
    <property type="term" value="C:plasma membrane"/>
    <property type="evidence" value="ECO:0007669"/>
    <property type="project" value="TreeGrafter"/>
</dbReference>
<dbReference type="InterPro" id="IPR029787">
    <property type="entry name" value="Nucleotide_cyclase"/>
</dbReference>
<dbReference type="CDD" id="cd01949">
    <property type="entry name" value="GGDEF"/>
    <property type="match status" value="1"/>
</dbReference>
<dbReference type="PROSITE" id="PS50887">
    <property type="entry name" value="GGDEF"/>
    <property type="match status" value="1"/>
</dbReference>
<keyword evidence="6" id="KW-1185">Reference proteome</keyword>
<evidence type="ECO:0000256" key="2">
    <source>
        <dbReference type="ARBA" id="ARBA00012528"/>
    </source>
</evidence>
<dbReference type="FunFam" id="3.30.70.270:FF:000001">
    <property type="entry name" value="Diguanylate cyclase domain protein"/>
    <property type="match status" value="1"/>
</dbReference>
<feature type="domain" description="GGDEF" evidence="4">
    <location>
        <begin position="187"/>
        <end position="316"/>
    </location>
</feature>
<sequence length="336" mass="37927">MPYTPRLLDQIALLTGMRDIELLEFSLLKTLSEVTQPTAISLLRLDKNDHPTSMLRYRREGRHEVDFGDIELPAEVVDLLPVVKRTRKPHSRRGEDGNFLTIYLGAESQTADSYLLATTDHPPANDTKRLYTCFLQIYQNFCALLDESQRDPLTGLPNRKTFEDSINKVLGLIPHRPLPAATSDRATSYWLGIIDIDRFKSINDTFGHLYGDEVLLLVAQLMQRHFRGGDLLFRYGGEEFVAIIAGADQEGAKSAFDRLRASVAGHPFPQIGEVTISIGVVQIMPDALTPTLLDMADRALYYAKQNGRNQVCLYEELVEHGVIEPHLVDLNPMEYF</sequence>
<dbReference type="EC" id="2.7.7.65" evidence="2"/>
<accession>A0A1Y6CXU6</accession>
<dbReference type="GO" id="GO:0052621">
    <property type="term" value="F:diguanylate cyclase activity"/>
    <property type="evidence" value="ECO:0007669"/>
    <property type="project" value="UniProtKB-EC"/>
</dbReference>
<comment type="cofactor">
    <cofactor evidence="1">
        <name>Mg(2+)</name>
        <dbReference type="ChEBI" id="CHEBI:18420"/>
    </cofactor>
</comment>
<evidence type="ECO:0000313" key="6">
    <source>
        <dbReference type="Proteomes" id="UP000192923"/>
    </source>
</evidence>
<dbReference type="STRING" id="1760988.SAMN02949497_2528"/>
<dbReference type="Gene3D" id="3.30.70.270">
    <property type="match status" value="1"/>
</dbReference>
<name>A0A1Y6CXU6_9GAMM</name>
<proteinExistence type="predicted"/>
<dbReference type="PANTHER" id="PTHR45138">
    <property type="entry name" value="REGULATORY COMPONENTS OF SENSORY TRANSDUCTION SYSTEM"/>
    <property type="match status" value="1"/>
</dbReference>
<dbReference type="Pfam" id="PF00990">
    <property type="entry name" value="GGDEF"/>
    <property type="match status" value="1"/>
</dbReference>
<evidence type="ECO:0000313" key="5">
    <source>
        <dbReference type="EMBL" id="SMF95181.1"/>
    </source>
</evidence>
<dbReference type="RefSeq" id="WP_085213187.1">
    <property type="nucleotide sequence ID" value="NZ_FXAM01000001.1"/>
</dbReference>
<reference evidence="5 6" key="1">
    <citation type="submission" date="2016-12" db="EMBL/GenBank/DDBJ databases">
        <authorList>
            <person name="Song W.-J."/>
            <person name="Kurnit D.M."/>
        </authorList>
    </citation>
    <scope>NUCLEOTIDE SEQUENCE [LARGE SCALE GENOMIC DNA]</scope>
    <source>
        <strain evidence="5 6">175</strain>
    </source>
</reference>
<dbReference type="InterPro" id="IPR000160">
    <property type="entry name" value="GGDEF_dom"/>
</dbReference>
<dbReference type="GO" id="GO:0043709">
    <property type="term" value="P:cell adhesion involved in single-species biofilm formation"/>
    <property type="evidence" value="ECO:0007669"/>
    <property type="project" value="TreeGrafter"/>
</dbReference>
<protein>
    <recommendedName>
        <fullName evidence="2">diguanylate cyclase</fullName>
        <ecNumber evidence="2">2.7.7.65</ecNumber>
    </recommendedName>
</protein>
<evidence type="ECO:0000256" key="1">
    <source>
        <dbReference type="ARBA" id="ARBA00001946"/>
    </source>
</evidence>
<dbReference type="InterPro" id="IPR050469">
    <property type="entry name" value="Diguanylate_Cyclase"/>
</dbReference>
<gene>
    <name evidence="5" type="ORF">SAMN02949497_2528</name>
</gene>
<dbReference type="SUPFAM" id="SSF55073">
    <property type="entry name" value="Nucleotide cyclase"/>
    <property type="match status" value="1"/>
</dbReference>
<dbReference type="InterPro" id="IPR043128">
    <property type="entry name" value="Rev_trsase/Diguanyl_cyclase"/>
</dbReference>
<dbReference type="Proteomes" id="UP000192923">
    <property type="component" value="Unassembled WGS sequence"/>
</dbReference>